<dbReference type="Proteomes" id="UP000799778">
    <property type="component" value="Unassembled WGS sequence"/>
</dbReference>
<evidence type="ECO:0000256" key="1">
    <source>
        <dbReference type="SAM" id="Phobius"/>
    </source>
</evidence>
<dbReference type="EMBL" id="ML978068">
    <property type="protein sequence ID" value="KAF2017833.1"/>
    <property type="molecule type" value="Genomic_DNA"/>
</dbReference>
<gene>
    <name evidence="2" type="ORF">BU24DRAFT_160375</name>
</gene>
<organism evidence="2 3">
    <name type="scientific">Aaosphaeria arxii CBS 175.79</name>
    <dbReference type="NCBI Taxonomy" id="1450172"/>
    <lineage>
        <taxon>Eukaryota</taxon>
        <taxon>Fungi</taxon>
        <taxon>Dikarya</taxon>
        <taxon>Ascomycota</taxon>
        <taxon>Pezizomycotina</taxon>
        <taxon>Dothideomycetes</taxon>
        <taxon>Pleosporomycetidae</taxon>
        <taxon>Pleosporales</taxon>
        <taxon>Pleosporales incertae sedis</taxon>
        <taxon>Aaosphaeria</taxon>
    </lineage>
</organism>
<evidence type="ECO:0000313" key="2">
    <source>
        <dbReference type="EMBL" id="KAF2017833.1"/>
    </source>
</evidence>
<keyword evidence="1" id="KW-0472">Membrane</keyword>
<accession>A0A6A5XY29</accession>
<proteinExistence type="predicted"/>
<dbReference type="RefSeq" id="XP_033386172.1">
    <property type="nucleotide sequence ID" value="XM_033521371.1"/>
</dbReference>
<feature type="transmembrane region" description="Helical" evidence="1">
    <location>
        <begin position="12"/>
        <end position="31"/>
    </location>
</feature>
<sequence length="92" mass="10625">MRSNREVLVDHFMIPNWLIAVLLFIPYYYTVVQRAGHITARPYIEPLLYTTHARSRVCTDIKSPGQGSDNNDNDLNLAINNYQMRPGCMRLA</sequence>
<evidence type="ECO:0000313" key="3">
    <source>
        <dbReference type="Proteomes" id="UP000799778"/>
    </source>
</evidence>
<dbReference type="AlphaFoldDB" id="A0A6A5XY29"/>
<keyword evidence="3" id="KW-1185">Reference proteome</keyword>
<protein>
    <submittedName>
        <fullName evidence="2">Uncharacterized protein</fullName>
    </submittedName>
</protein>
<keyword evidence="1" id="KW-0812">Transmembrane</keyword>
<dbReference type="GeneID" id="54278768"/>
<name>A0A6A5XY29_9PLEO</name>
<keyword evidence="1" id="KW-1133">Transmembrane helix</keyword>
<reference evidence="2" key="1">
    <citation type="journal article" date="2020" name="Stud. Mycol.">
        <title>101 Dothideomycetes genomes: a test case for predicting lifestyles and emergence of pathogens.</title>
        <authorList>
            <person name="Haridas S."/>
            <person name="Albert R."/>
            <person name="Binder M."/>
            <person name="Bloem J."/>
            <person name="Labutti K."/>
            <person name="Salamov A."/>
            <person name="Andreopoulos B."/>
            <person name="Baker S."/>
            <person name="Barry K."/>
            <person name="Bills G."/>
            <person name="Bluhm B."/>
            <person name="Cannon C."/>
            <person name="Castanera R."/>
            <person name="Culley D."/>
            <person name="Daum C."/>
            <person name="Ezra D."/>
            <person name="Gonzalez J."/>
            <person name="Henrissat B."/>
            <person name="Kuo A."/>
            <person name="Liang C."/>
            <person name="Lipzen A."/>
            <person name="Lutzoni F."/>
            <person name="Magnuson J."/>
            <person name="Mondo S."/>
            <person name="Nolan M."/>
            <person name="Ohm R."/>
            <person name="Pangilinan J."/>
            <person name="Park H.-J."/>
            <person name="Ramirez L."/>
            <person name="Alfaro M."/>
            <person name="Sun H."/>
            <person name="Tritt A."/>
            <person name="Yoshinaga Y."/>
            <person name="Zwiers L.-H."/>
            <person name="Turgeon B."/>
            <person name="Goodwin S."/>
            <person name="Spatafora J."/>
            <person name="Crous P."/>
            <person name="Grigoriev I."/>
        </authorList>
    </citation>
    <scope>NUCLEOTIDE SEQUENCE</scope>
    <source>
        <strain evidence="2">CBS 175.79</strain>
    </source>
</reference>